<reference evidence="2 3" key="1">
    <citation type="submission" date="2022-08" db="EMBL/GenBank/DDBJ databases">
        <title>Reclassification of Massilia species as members of the genera Telluria, Duganella, Pseudoduganella, Mokoshia gen. nov. and Zemynaea gen. nov. using orthogonal and non-orthogonal genome-based approaches.</title>
        <authorList>
            <person name="Bowman J.P."/>
        </authorList>
    </citation>
    <scope>NUCLEOTIDE SEQUENCE [LARGE SCALE GENOMIC DNA]</scope>
    <source>
        <strain evidence="2 3">LMG 28164</strain>
    </source>
</reference>
<keyword evidence="3" id="KW-1185">Reference proteome</keyword>
<proteinExistence type="predicted"/>
<feature type="region of interest" description="Disordered" evidence="1">
    <location>
        <begin position="420"/>
        <end position="441"/>
    </location>
</feature>
<feature type="region of interest" description="Disordered" evidence="1">
    <location>
        <begin position="12"/>
        <end position="42"/>
    </location>
</feature>
<dbReference type="Gene3D" id="3.30.750.24">
    <property type="entry name" value="STAS domain"/>
    <property type="match status" value="1"/>
</dbReference>
<comment type="caution">
    <text evidence="2">The sequence shown here is derived from an EMBL/GenBank/DDBJ whole genome shotgun (WGS) entry which is preliminary data.</text>
</comment>
<dbReference type="Proteomes" id="UP001205560">
    <property type="component" value="Unassembled WGS sequence"/>
</dbReference>
<accession>A0ABT2AA27</accession>
<dbReference type="RefSeq" id="WP_258846437.1">
    <property type="nucleotide sequence ID" value="NZ_JANUGX010000019.1"/>
</dbReference>
<dbReference type="EMBL" id="JANUGX010000019">
    <property type="protein sequence ID" value="MCS0590655.1"/>
    <property type="molecule type" value="Genomic_DNA"/>
</dbReference>
<evidence type="ECO:0008006" key="4">
    <source>
        <dbReference type="Google" id="ProtNLM"/>
    </source>
</evidence>
<evidence type="ECO:0000313" key="3">
    <source>
        <dbReference type="Proteomes" id="UP001205560"/>
    </source>
</evidence>
<sequence length="472" mass="49851">MGLFSFLKKKNDAPEARAGARPRSMALHPGELPDTASAFAPTTRMSLDTEAERERQREIARATAAKIDEIELEMTSDIFDDHAWAGNRRAPAVAAGASSAPLLDLNTADLLVQEISPSTAVAPSSAPAVEEAAILYANGQLEAAEAVLRECLDGACRSERQPWWMLFDLYQASGREPAFESIAIDYASHFETSPPAYSPILAPLAAQRGQQAFAGVTPTATLSGQLDAGAAAQLSHVLASNLPLVRLDFSTVAAATPAGCAVLLEALQTLRRAGRELVVAGADHLLAVLRPMLAIGDRTPGEAPWLLLLELLLLMNREKDFEETAMDYCVTFEVSPPSFEAPARAAVSLGASRGPGKGGPAAAGDHFLLPGLVEGASAALLDAITAYAGERAALVLDCSRLARIDYAAANALATRLRQLADHPGSDGKDGNDDNGGNNGKRRIELRDLNHLVAALLRLLGAGDVARLYAHKY</sequence>
<name>A0ABT2AA27_9BURK</name>
<protein>
    <recommendedName>
        <fullName evidence="4">STAS domain-containing protein</fullName>
    </recommendedName>
</protein>
<evidence type="ECO:0000313" key="2">
    <source>
        <dbReference type="EMBL" id="MCS0590655.1"/>
    </source>
</evidence>
<feature type="compositionally biased region" description="Basic and acidic residues" evidence="1">
    <location>
        <begin position="420"/>
        <end position="431"/>
    </location>
</feature>
<dbReference type="InterPro" id="IPR036513">
    <property type="entry name" value="STAS_dom_sf"/>
</dbReference>
<dbReference type="SUPFAM" id="SSF52091">
    <property type="entry name" value="SpoIIaa-like"/>
    <property type="match status" value="1"/>
</dbReference>
<gene>
    <name evidence="2" type="ORF">NX782_15780</name>
</gene>
<evidence type="ECO:0000256" key="1">
    <source>
        <dbReference type="SAM" id="MobiDB-lite"/>
    </source>
</evidence>
<organism evidence="2 3">
    <name type="scientific">Massilia norwichensis</name>
    <dbReference type="NCBI Taxonomy" id="1442366"/>
    <lineage>
        <taxon>Bacteria</taxon>
        <taxon>Pseudomonadati</taxon>
        <taxon>Pseudomonadota</taxon>
        <taxon>Betaproteobacteria</taxon>
        <taxon>Burkholderiales</taxon>
        <taxon>Oxalobacteraceae</taxon>
        <taxon>Telluria group</taxon>
        <taxon>Massilia</taxon>
    </lineage>
</organism>